<feature type="domain" description="ABC transporter" evidence="4">
    <location>
        <begin position="5"/>
        <end position="236"/>
    </location>
</feature>
<dbReference type="FunFam" id="3.40.50.300:FF:000425">
    <property type="entry name" value="Probable ABC transporter, ATP-binding subunit"/>
    <property type="match status" value="1"/>
</dbReference>
<proteinExistence type="predicted"/>
<dbReference type="GO" id="GO:0005524">
    <property type="term" value="F:ATP binding"/>
    <property type="evidence" value="ECO:0007669"/>
    <property type="project" value="UniProtKB-KW"/>
</dbReference>
<sequence length="341" mass="37212">MTTLLELNNITLTYGGPQPAVKNLSLEIREGEMLSLLGPSGCGKTTTMRAIAGLMTPASGRIALRGRDITRVPPNRRRFGLVFQSYALFPHMTAAQNIAFGLKVQRRTPREIDNRTGEMIELVGLRGFETRRPAELSGGQQQRVALARAIAVEPSLLLLDEPLSNLDARLRIEMRTQLSQLQRDLGITMIYVTHDQTEALALSDRIAVMREGVIEQLDTPRGIHDAPKTAFIANFMGYENIFDIEGEAMVGDNRQVLAPKGTPPGTAKLAWRPRSVRTGTGPYRAVVRGVAYLGEHTEYLLDGPLGPVKAEVPTTGKTFQAGQEISFDLPLSRAAVIGGSS</sequence>
<dbReference type="InterPro" id="IPR027417">
    <property type="entry name" value="P-loop_NTPase"/>
</dbReference>
<keyword evidence="3 5" id="KW-0067">ATP-binding</keyword>
<dbReference type="InterPro" id="IPR050093">
    <property type="entry name" value="ABC_SmlMolc_Importer"/>
</dbReference>
<keyword evidence="1" id="KW-0813">Transport</keyword>
<name>A0A3B0TJ92_9ZZZZ</name>
<dbReference type="SMART" id="SM00382">
    <property type="entry name" value="AAA"/>
    <property type="match status" value="1"/>
</dbReference>
<dbReference type="InterPro" id="IPR017871">
    <property type="entry name" value="ABC_transporter-like_CS"/>
</dbReference>
<dbReference type="PANTHER" id="PTHR42781">
    <property type="entry name" value="SPERMIDINE/PUTRESCINE IMPORT ATP-BINDING PROTEIN POTA"/>
    <property type="match status" value="1"/>
</dbReference>
<dbReference type="SUPFAM" id="SSF52540">
    <property type="entry name" value="P-loop containing nucleoside triphosphate hydrolases"/>
    <property type="match status" value="1"/>
</dbReference>
<dbReference type="EMBL" id="UOEM01000061">
    <property type="protein sequence ID" value="VAW13377.1"/>
    <property type="molecule type" value="Genomic_DNA"/>
</dbReference>
<dbReference type="PROSITE" id="PS50893">
    <property type="entry name" value="ABC_TRANSPORTER_2"/>
    <property type="match status" value="1"/>
</dbReference>
<keyword evidence="2" id="KW-0547">Nucleotide-binding</keyword>
<dbReference type="Gene3D" id="3.40.50.300">
    <property type="entry name" value="P-loop containing nucleotide triphosphate hydrolases"/>
    <property type="match status" value="1"/>
</dbReference>
<evidence type="ECO:0000256" key="3">
    <source>
        <dbReference type="ARBA" id="ARBA00022840"/>
    </source>
</evidence>
<dbReference type="AlphaFoldDB" id="A0A3B0TJ92"/>
<accession>A0A3B0TJ92</accession>
<dbReference type="GO" id="GO:0016887">
    <property type="term" value="F:ATP hydrolysis activity"/>
    <property type="evidence" value="ECO:0007669"/>
    <property type="project" value="InterPro"/>
</dbReference>
<evidence type="ECO:0000256" key="2">
    <source>
        <dbReference type="ARBA" id="ARBA00022741"/>
    </source>
</evidence>
<dbReference type="PANTHER" id="PTHR42781:SF4">
    <property type="entry name" value="SPERMIDINE_PUTRESCINE IMPORT ATP-BINDING PROTEIN POTA"/>
    <property type="match status" value="1"/>
</dbReference>
<protein>
    <submittedName>
        <fullName evidence="5">Putrescine transport ATP-binding protein PotA (TC 3.A.1.11.1)</fullName>
    </submittedName>
</protein>
<gene>
    <name evidence="5" type="ORF">MNBD_ALPHA09-2105</name>
</gene>
<dbReference type="InterPro" id="IPR003593">
    <property type="entry name" value="AAA+_ATPase"/>
</dbReference>
<evidence type="ECO:0000313" key="5">
    <source>
        <dbReference type="EMBL" id="VAW13377.1"/>
    </source>
</evidence>
<dbReference type="InterPro" id="IPR003439">
    <property type="entry name" value="ABC_transporter-like_ATP-bd"/>
</dbReference>
<organism evidence="5">
    <name type="scientific">hydrothermal vent metagenome</name>
    <dbReference type="NCBI Taxonomy" id="652676"/>
    <lineage>
        <taxon>unclassified sequences</taxon>
        <taxon>metagenomes</taxon>
        <taxon>ecological metagenomes</taxon>
    </lineage>
</organism>
<dbReference type="Pfam" id="PF00005">
    <property type="entry name" value="ABC_tran"/>
    <property type="match status" value="1"/>
</dbReference>
<evidence type="ECO:0000256" key="1">
    <source>
        <dbReference type="ARBA" id="ARBA00022448"/>
    </source>
</evidence>
<reference evidence="5" key="1">
    <citation type="submission" date="2018-06" db="EMBL/GenBank/DDBJ databases">
        <authorList>
            <person name="Zhirakovskaya E."/>
        </authorList>
    </citation>
    <scope>NUCLEOTIDE SEQUENCE</scope>
</reference>
<dbReference type="PROSITE" id="PS00211">
    <property type="entry name" value="ABC_TRANSPORTER_1"/>
    <property type="match status" value="1"/>
</dbReference>
<evidence type="ECO:0000259" key="4">
    <source>
        <dbReference type="PROSITE" id="PS50893"/>
    </source>
</evidence>